<reference evidence="2 3" key="1">
    <citation type="submission" date="2014-03" db="EMBL/GenBank/DDBJ databases">
        <title>The draft genome sequence of Thioclava dalianensis DLFJ1-1.</title>
        <authorList>
            <person name="Lai Q."/>
            <person name="Shao Z."/>
        </authorList>
    </citation>
    <scope>NUCLEOTIDE SEQUENCE [LARGE SCALE GENOMIC DNA]</scope>
    <source>
        <strain evidence="2 3">DLFJ1-1</strain>
    </source>
</reference>
<dbReference type="AlphaFoldDB" id="A0A074U2C9"/>
<comment type="caution">
    <text evidence="2">The sequence shown here is derived from an EMBL/GenBank/DDBJ whole genome shotgun (WGS) entry which is preliminary data.</text>
</comment>
<sequence>MFQNDDDPAYAGQVVSGRVTRTDAFDRAATPIDTRVQRKPVETQLDGPRARSLFVNLMGHYRRELARQSDNRIEQETDEEFYDNEQWTEDDKALLHARNQPAMTFNVIATTINWLLGTEKRSRTDYKVLPRRKDGLKSAERKTQLMKYLSDVNNEPFSWSRAFGDCAKVGIGWMECGVQDESEGEPIYERYETWRNVIPDSLATELDVSDGRYIFRTRWTDTDIAHSLFPNRKSVIERGASNTLELSPGLDSAGDTAMDTAEEEYANTALGAADIESSYRQRIRLIEVWFRVPTEEKYIAGGQFAGEVFDPNSDGHMSDLMHGHSSIVSKVRMRMHVAIMCEDGMLYLAKSPYRHNGFPFTPIWCYRRGRNGLPYGVVRGMRDPQSDINKRASKALHILNSSKVIMDKGAVDDLDDFEEEVARPDAIIVKNPGKHLELNADRGMEQAHLDFMSRSIMMIQQISGVTDESMGRTTNATSGKAIVARQDQGSLATATIFDNYRLAKQLHGSKKLSLIEQFMSSRKQFRITNMRGNPEFVDINDGLPENDMVRTKADYIISEEDFNSTIKQAQVGELLALMSNLAAASPQIVLATLDLVVETMDVPQRDELVKRIRQISGQSDPDADPNNPDPQEQKRQAAQAEQNAMQKRAAEAEIAGKEADAAEKKARAAKAQAETERLSAQVSEILAKTAGANVDTQVRALEAAAAILTGRQLAGVADTVLAEAGFQPGGTQPQPAPMPPGDPAAQPQPPMQQQPQPQLTPPGADPSMPPEGAL</sequence>
<protein>
    <recommendedName>
        <fullName evidence="4">Portal protein</fullName>
    </recommendedName>
</protein>
<accession>A0A074U2C9</accession>
<evidence type="ECO:0000313" key="2">
    <source>
        <dbReference type="EMBL" id="KEP68787.1"/>
    </source>
</evidence>
<evidence type="ECO:0008006" key="4">
    <source>
        <dbReference type="Google" id="ProtNLM"/>
    </source>
</evidence>
<evidence type="ECO:0000256" key="1">
    <source>
        <dbReference type="SAM" id="MobiDB-lite"/>
    </source>
</evidence>
<gene>
    <name evidence="2" type="ORF">DL1_08530</name>
</gene>
<feature type="region of interest" description="Disordered" evidence="1">
    <location>
        <begin position="615"/>
        <end position="661"/>
    </location>
</feature>
<dbReference type="Pfam" id="PF16510">
    <property type="entry name" value="P22_portal"/>
    <property type="match status" value="1"/>
</dbReference>
<organism evidence="2 3">
    <name type="scientific">Thioclava dalianensis</name>
    <dbReference type="NCBI Taxonomy" id="1185766"/>
    <lineage>
        <taxon>Bacteria</taxon>
        <taxon>Pseudomonadati</taxon>
        <taxon>Pseudomonadota</taxon>
        <taxon>Alphaproteobacteria</taxon>
        <taxon>Rhodobacterales</taxon>
        <taxon>Paracoccaceae</taxon>
        <taxon>Thioclava</taxon>
    </lineage>
</organism>
<dbReference type="EMBL" id="JHEH01000023">
    <property type="protein sequence ID" value="KEP68787.1"/>
    <property type="molecule type" value="Genomic_DNA"/>
</dbReference>
<proteinExistence type="predicted"/>
<dbReference type="eggNOG" id="COG3170">
    <property type="taxonomic scope" value="Bacteria"/>
</dbReference>
<keyword evidence="3" id="KW-1185">Reference proteome</keyword>
<dbReference type="STRING" id="1185766.SAMN05216224_10681"/>
<evidence type="ECO:0000313" key="3">
    <source>
        <dbReference type="Proteomes" id="UP000027725"/>
    </source>
</evidence>
<dbReference type="Proteomes" id="UP000027725">
    <property type="component" value="Unassembled WGS sequence"/>
</dbReference>
<feature type="compositionally biased region" description="Pro residues" evidence="1">
    <location>
        <begin position="734"/>
        <end position="774"/>
    </location>
</feature>
<feature type="compositionally biased region" description="Basic and acidic residues" evidence="1">
    <location>
        <begin position="648"/>
        <end position="661"/>
    </location>
</feature>
<name>A0A074U2C9_9RHOB</name>
<dbReference type="InterPro" id="IPR032427">
    <property type="entry name" value="P22_portal"/>
</dbReference>
<feature type="compositionally biased region" description="Low complexity" evidence="1">
    <location>
        <begin position="624"/>
        <end position="644"/>
    </location>
</feature>
<dbReference type="RefSeq" id="WP_051693600.1">
    <property type="nucleotide sequence ID" value="NZ_FOVB01000006.1"/>
</dbReference>
<feature type="region of interest" description="Disordered" evidence="1">
    <location>
        <begin position="724"/>
        <end position="774"/>
    </location>
</feature>
<dbReference type="OrthoDB" id="1632915at2"/>